<feature type="transmembrane region" description="Helical" evidence="1">
    <location>
        <begin position="176"/>
        <end position="195"/>
    </location>
</feature>
<proteinExistence type="predicted"/>
<sequence>MIRAFALAVIPALLLPWLLLPIKNPTLFATLPVVPLALVYARAIARGRPRVAAAVALAWAVALTVSTVAAAAHSPESATRGIWHAGAYRDEMLRWIATGEGAEGNIARFLPRVLVEYALVLLLAAASAGVGALILGSLLLGYMNGYVGWVVAHADQAVPPIHSALIAWPPWPMARVISFVLAGTAAAAWGFPRLYDRGAARPSVKPLVLVSLAFLAIDIGLKLWLAPVWRDFLRGLLGASAGIEAGGSG</sequence>
<dbReference type="AlphaFoldDB" id="A0A538SV72"/>
<keyword evidence="1" id="KW-0472">Membrane</keyword>
<reference evidence="2 3" key="1">
    <citation type="journal article" date="2019" name="Nat. Microbiol.">
        <title>Mediterranean grassland soil C-N compound turnover is dependent on rainfall and depth, and is mediated by genomically divergent microorganisms.</title>
        <authorList>
            <person name="Diamond S."/>
            <person name="Andeer P.F."/>
            <person name="Li Z."/>
            <person name="Crits-Christoph A."/>
            <person name="Burstein D."/>
            <person name="Anantharaman K."/>
            <person name="Lane K.R."/>
            <person name="Thomas B.C."/>
            <person name="Pan C."/>
            <person name="Northen T.R."/>
            <person name="Banfield J.F."/>
        </authorList>
    </citation>
    <scope>NUCLEOTIDE SEQUENCE [LARGE SCALE GENOMIC DNA]</scope>
    <source>
        <strain evidence="2">WS_4</strain>
    </source>
</reference>
<organism evidence="2 3">
    <name type="scientific">Eiseniibacteriota bacterium</name>
    <dbReference type="NCBI Taxonomy" id="2212470"/>
    <lineage>
        <taxon>Bacteria</taxon>
        <taxon>Candidatus Eiseniibacteriota</taxon>
    </lineage>
</organism>
<protein>
    <submittedName>
        <fullName evidence="2">Uncharacterized protein</fullName>
    </submittedName>
</protein>
<gene>
    <name evidence="2" type="ORF">E6K74_03620</name>
</gene>
<dbReference type="Proteomes" id="UP000319829">
    <property type="component" value="Unassembled WGS sequence"/>
</dbReference>
<evidence type="ECO:0000313" key="3">
    <source>
        <dbReference type="Proteomes" id="UP000319829"/>
    </source>
</evidence>
<evidence type="ECO:0000256" key="1">
    <source>
        <dbReference type="SAM" id="Phobius"/>
    </source>
</evidence>
<keyword evidence="1" id="KW-0812">Transmembrane</keyword>
<dbReference type="EMBL" id="VBOU01000036">
    <property type="protein sequence ID" value="TMQ55283.1"/>
    <property type="molecule type" value="Genomic_DNA"/>
</dbReference>
<feature type="transmembrane region" description="Helical" evidence="1">
    <location>
        <begin position="51"/>
        <end position="72"/>
    </location>
</feature>
<accession>A0A538SV72</accession>
<name>A0A538SV72_UNCEI</name>
<evidence type="ECO:0000313" key="2">
    <source>
        <dbReference type="EMBL" id="TMQ55283.1"/>
    </source>
</evidence>
<comment type="caution">
    <text evidence="2">The sequence shown here is derived from an EMBL/GenBank/DDBJ whole genome shotgun (WGS) entry which is preliminary data.</text>
</comment>
<feature type="transmembrane region" description="Helical" evidence="1">
    <location>
        <begin position="117"/>
        <end position="140"/>
    </location>
</feature>
<feature type="transmembrane region" description="Helical" evidence="1">
    <location>
        <begin position="207"/>
        <end position="226"/>
    </location>
</feature>
<keyword evidence="1" id="KW-1133">Transmembrane helix</keyword>